<dbReference type="Gene3D" id="1.10.555.10">
    <property type="entry name" value="Rho GTPase activation protein"/>
    <property type="match status" value="1"/>
</dbReference>
<dbReference type="AlphaFoldDB" id="A0AAV7VHD2"/>
<dbReference type="Pfam" id="PF00620">
    <property type="entry name" value="RhoGAP"/>
    <property type="match status" value="1"/>
</dbReference>
<dbReference type="SUPFAM" id="SSF48350">
    <property type="entry name" value="GTPase activation domain, GAP"/>
    <property type="match status" value="1"/>
</dbReference>
<name>A0AAV7VHD2_PLEWA</name>
<dbReference type="PANTHER" id="PTHR12635:SF7">
    <property type="entry name" value="RHO GTPASE ACTIVATING PROTEIN 6-RELATED"/>
    <property type="match status" value="1"/>
</dbReference>
<keyword evidence="5" id="KW-1185">Reference proteome</keyword>
<dbReference type="GO" id="GO:0005856">
    <property type="term" value="C:cytoskeleton"/>
    <property type="evidence" value="ECO:0007669"/>
    <property type="project" value="UniProtKB-ARBA"/>
</dbReference>
<evidence type="ECO:0000256" key="1">
    <source>
        <dbReference type="ARBA" id="ARBA00022468"/>
    </source>
</evidence>
<feature type="compositionally biased region" description="Basic and acidic residues" evidence="2">
    <location>
        <begin position="524"/>
        <end position="542"/>
    </location>
</feature>
<evidence type="ECO:0000256" key="2">
    <source>
        <dbReference type="SAM" id="MobiDB-lite"/>
    </source>
</evidence>
<proteinExistence type="predicted"/>
<feature type="domain" description="Rho-GAP" evidence="3">
    <location>
        <begin position="49"/>
        <end position="249"/>
    </location>
</feature>
<dbReference type="CDD" id="cd04376">
    <property type="entry name" value="RhoGAP_ARHGAP6"/>
    <property type="match status" value="1"/>
</dbReference>
<dbReference type="PROSITE" id="PS50238">
    <property type="entry name" value="RHOGAP"/>
    <property type="match status" value="1"/>
</dbReference>
<feature type="compositionally biased region" description="Polar residues" evidence="2">
    <location>
        <begin position="357"/>
        <end position="375"/>
    </location>
</feature>
<dbReference type="GO" id="GO:0005096">
    <property type="term" value="F:GTPase activator activity"/>
    <property type="evidence" value="ECO:0007669"/>
    <property type="project" value="UniProtKB-KW"/>
</dbReference>
<dbReference type="SMART" id="SM00324">
    <property type="entry name" value="RhoGAP"/>
    <property type="match status" value="1"/>
</dbReference>
<comment type="caution">
    <text evidence="4">The sequence shown here is derived from an EMBL/GenBank/DDBJ whole genome shotgun (WGS) entry which is preliminary data.</text>
</comment>
<dbReference type="Proteomes" id="UP001066276">
    <property type="component" value="Chromosome 2_1"/>
</dbReference>
<keyword evidence="1" id="KW-0343">GTPase activation</keyword>
<organism evidence="4 5">
    <name type="scientific">Pleurodeles waltl</name>
    <name type="common">Iberian ribbed newt</name>
    <dbReference type="NCBI Taxonomy" id="8319"/>
    <lineage>
        <taxon>Eukaryota</taxon>
        <taxon>Metazoa</taxon>
        <taxon>Chordata</taxon>
        <taxon>Craniata</taxon>
        <taxon>Vertebrata</taxon>
        <taxon>Euteleostomi</taxon>
        <taxon>Amphibia</taxon>
        <taxon>Batrachia</taxon>
        <taxon>Caudata</taxon>
        <taxon>Salamandroidea</taxon>
        <taxon>Salamandridae</taxon>
        <taxon>Pleurodelinae</taxon>
        <taxon>Pleurodeles</taxon>
    </lineage>
</organism>
<evidence type="ECO:0000313" key="5">
    <source>
        <dbReference type="Proteomes" id="UP001066276"/>
    </source>
</evidence>
<gene>
    <name evidence="4" type="ORF">NDU88_003411</name>
</gene>
<sequence>MSRARRRGALSVDSITDLDDNHSRLLEALQLSHPNELESRRVMERNKKLSLNPIYRQVPRIVERCCQHIETYGLQTVGIFRVGSSKKRVRQLREEFDMGLDVHLDESQSVHDVAALLKEFLRDMPDPLLPRELYAAFIATADLHPQEQLAVLQLLIYLLPPCNGDTLLRILKFLDKVAQHAEDSCGPDGEEVPGNKMTIGNLATIFGPNLLQREKLAEKDYNVHSLGIEDSAAIITVIQRLIENYRTLFLVSPELQNEVLMRLLQTDPDIIDYLLRRKFKSPLNSESSEASGDLDASQVSIDSAQLVDGKDQYAHFSIIDLCARAKSNQKEISSEMLLHGSKPLDYFRNFLDGQGNGAASAQPTAGGSQIMTRPLSQRRASRSHEDLSLKDYSSSIQQDKQEKPLWGRMAERPKFLPLFSKVHCGSQQSPESPQIDWDKLLATSPQEHDRSPTSTGIRRLIPELCRTRGSRSPSSISTDGASSSPLNAHTNHGTLSPNEQATLIWVRQDSTNTPQTEEPSSECRLWETCEGRNGEPQRETVV</sequence>
<dbReference type="EMBL" id="JANPWB010000003">
    <property type="protein sequence ID" value="KAJ1199577.1"/>
    <property type="molecule type" value="Genomic_DNA"/>
</dbReference>
<dbReference type="InterPro" id="IPR037863">
    <property type="entry name" value="RHOGAP6/36"/>
</dbReference>
<dbReference type="GO" id="GO:1902533">
    <property type="term" value="P:positive regulation of intracellular signal transduction"/>
    <property type="evidence" value="ECO:0007669"/>
    <property type="project" value="UniProtKB-ARBA"/>
</dbReference>
<dbReference type="InterPro" id="IPR000198">
    <property type="entry name" value="RhoGAP_dom"/>
</dbReference>
<reference evidence="4" key="1">
    <citation type="journal article" date="2022" name="bioRxiv">
        <title>Sequencing and chromosome-scale assembly of the giantPleurodeles waltlgenome.</title>
        <authorList>
            <person name="Brown T."/>
            <person name="Elewa A."/>
            <person name="Iarovenko S."/>
            <person name="Subramanian E."/>
            <person name="Araus A.J."/>
            <person name="Petzold A."/>
            <person name="Susuki M."/>
            <person name="Suzuki K.-i.T."/>
            <person name="Hayashi T."/>
            <person name="Toyoda A."/>
            <person name="Oliveira C."/>
            <person name="Osipova E."/>
            <person name="Leigh N.D."/>
            <person name="Simon A."/>
            <person name="Yun M.H."/>
        </authorList>
    </citation>
    <scope>NUCLEOTIDE SEQUENCE</scope>
    <source>
        <strain evidence="4">20211129_DDA</strain>
        <tissue evidence="4">Liver</tissue>
    </source>
</reference>
<accession>A0AAV7VHD2</accession>
<dbReference type="InterPro" id="IPR008936">
    <property type="entry name" value="Rho_GTPase_activation_prot"/>
</dbReference>
<dbReference type="InterPro" id="IPR041852">
    <property type="entry name" value="ARHGAP6_RhoGAP"/>
</dbReference>
<dbReference type="FunFam" id="1.10.555.10:FF:000017">
    <property type="entry name" value="Rho GTPase activating protein 6"/>
    <property type="match status" value="1"/>
</dbReference>
<evidence type="ECO:0000259" key="3">
    <source>
        <dbReference type="PROSITE" id="PS50238"/>
    </source>
</evidence>
<protein>
    <recommendedName>
        <fullName evidence="3">Rho-GAP domain-containing protein</fullName>
    </recommendedName>
</protein>
<dbReference type="PANTHER" id="PTHR12635">
    <property type="entry name" value="RHO-GTPASE-ACTIVATING PROTEIN 6 FAMILY MEMBER"/>
    <property type="match status" value="1"/>
</dbReference>
<feature type="compositionally biased region" description="Polar residues" evidence="2">
    <location>
        <begin position="470"/>
        <end position="501"/>
    </location>
</feature>
<dbReference type="GO" id="GO:0007165">
    <property type="term" value="P:signal transduction"/>
    <property type="evidence" value="ECO:0007669"/>
    <property type="project" value="InterPro"/>
</dbReference>
<feature type="compositionally biased region" description="Polar residues" evidence="2">
    <location>
        <begin position="508"/>
        <end position="518"/>
    </location>
</feature>
<feature type="region of interest" description="Disordered" evidence="2">
    <location>
        <begin position="355"/>
        <end position="405"/>
    </location>
</feature>
<feature type="region of interest" description="Disordered" evidence="2">
    <location>
        <begin position="444"/>
        <end position="542"/>
    </location>
</feature>
<evidence type="ECO:0000313" key="4">
    <source>
        <dbReference type="EMBL" id="KAJ1199577.1"/>
    </source>
</evidence>